<protein>
    <submittedName>
        <fullName evidence="4">Uncharacterized protein</fullName>
    </submittedName>
</protein>
<evidence type="ECO:0000256" key="2">
    <source>
        <dbReference type="SAM" id="SignalP"/>
    </source>
</evidence>
<evidence type="ECO:0000313" key="4">
    <source>
        <dbReference type="EMBL" id="GIM13542.1"/>
    </source>
</evidence>
<dbReference type="Proteomes" id="UP000722791">
    <property type="component" value="Unassembled WGS sequence"/>
</dbReference>
<gene>
    <name evidence="3" type="ORF">Vretifemale_17454</name>
    <name evidence="4" type="ORF">Vretimale_16633</name>
</gene>
<organism evidence="4 5">
    <name type="scientific">Volvox reticuliferus</name>
    <dbReference type="NCBI Taxonomy" id="1737510"/>
    <lineage>
        <taxon>Eukaryota</taxon>
        <taxon>Viridiplantae</taxon>
        <taxon>Chlorophyta</taxon>
        <taxon>core chlorophytes</taxon>
        <taxon>Chlorophyceae</taxon>
        <taxon>CS clade</taxon>
        <taxon>Chlamydomonadales</taxon>
        <taxon>Volvocaceae</taxon>
        <taxon>Volvox</taxon>
    </lineage>
</organism>
<keyword evidence="6" id="KW-1185">Reference proteome</keyword>
<sequence length="482" mass="50301">MGRSSLRGRGAPASVEITTLALALILLGISIHPVLAADNEDGSRFTTASTATAIGRSGHNPSHPGDGDDNSYGPGGGDPSYGPGGGDKSRGRDGKGRLPFRTGSIVMLVSPWLGYACDTVTDPAPYGPYGPGGDDSYSPDGDHGDSGDGWWAQRRAMRDVASNGNMGSNDKAMSYPYGPGDDDDLTKAVVWCNATITDDPPQPYLSGEASGGSGGLISSWLGPVWSALANGGAAAFSRGSTAQRVDDVKQLGSGDGGGGGGGGTVKGSQWDLDGFVLMGSDFNTPHVFSGGRVFLKNQNSRKFCRLADDDNDDGDFGLPSATVVCDEMTSSVKTEFAVEMVEAEAEEEAEAGRRQLVDSGAVQRDARKGYGPSGGDGDWPDGRDGGHGDRPDGGGPDSGDDSWPGHDGKKTSVVIRLRAPQNGMRYCGPDRRIRGSPIICDMRHPDTSHRRLTDFKFVDATPTRSSPSSSSPPRRLRRLTQA</sequence>
<feature type="region of interest" description="Disordered" evidence="1">
    <location>
        <begin position="126"/>
        <end position="150"/>
    </location>
</feature>
<dbReference type="EMBL" id="BNCP01000052">
    <property type="protein sequence ID" value="GIL89703.1"/>
    <property type="molecule type" value="Genomic_DNA"/>
</dbReference>
<accession>A0A8J4LX04</accession>
<keyword evidence="2" id="KW-0732">Signal</keyword>
<feature type="compositionally biased region" description="Gly residues" evidence="1">
    <location>
        <begin position="73"/>
        <end position="86"/>
    </location>
</feature>
<proteinExistence type="predicted"/>
<dbReference type="Proteomes" id="UP000747110">
    <property type="component" value="Unassembled WGS sequence"/>
</dbReference>
<dbReference type="AlphaFoldDB" id="A0A8J4LX04"/>
<feature type="compositionally biased region" description="Low complexity" evidence="1">
    <location>
        <begin position="461"/>
        <end position="473"/>
    </location>
</feature>
<evidence type="ECO:0000313" key="3">
    <source>
        <dbReference type="EMBL" id="GIL89703.1"/>
    </source>
</evidence>
<feature type="compositionally biased region" description="Basic and acidic residues" evidence="1">
    <location>
        <begin position="87"/>
        <end position="96"/>
    </location>
</feature>
<feature type="region of interest" description="Disordered" evidence="1">
    <location>
        <begin position="459"/>
        <end position="482"/>
    </location>
</feature>
<name>A0A8J4LX04_9CHLO</name>
<dbReference type="OrthoDB" id="549822at2759"/>
<feature type="region of interest" description="Disordered" evidence="1">
    <location>
        <begin position="347"/>
        <end position="409"/>
    </location>
</feature>
<comment type="caution">
    <text evidence="4">The sequence shown here is derived from an EMBL/GenBank/DDBJ whole genome shotgun (WGS) entry which is preliminary data.</text>
</comment>
<evidence type="ECO:0000313" key="6">
    <source>
        <dbReference type="Proteomes" id="UP000747110"/>
    </source>
</evidence>
<dbReference type="EMBL" id="BNCQ01000049">
    <property type="protein sequence ID" value="GIM13542.1"/>
    <property type="molecule type" value="Genomic_DNA"/>
</dbReference>
<feature type="signal peptide" evidence="2">
    <location>
        <begin position="1"/>
        <end position="36"/>
    </location>
</feature>
<feature type="region of interest" description="Disordered" evidence="1">
    <location>
        <begin position="51"/>
        <end position="97"/>
    </location>
</feature>
<reference evidence="4" key="1">
    <citation type="journal article" date="2021" name="Proc. Natl. Acad. Sci. U.S.A.">
        <title>Three genomes in the algal genus Volvox reveal the fate of a haploid sex-determining region after a transition to homothallism.</title>
        <authorList>
            <person name="Yamamoto K."/>
            <person name="Hamaji T."/>
            <person name="Kawai-Toyooka H."/>
            <person name="Matsuzaki R."/>
            <person name="Takahashi F."/>
            <person name="Nishimura Y."/>
            <person name="Kawachi M."/>
            <person name="Noguchi H."/>
            <person name="Minakuchi Y."/>
            <person name="Umen J.G."/>
            <person name="Toyoda A."/>
            <person name="Nozaki H."/>
        </authorList>
    </citation>
    <scope>NUCLEOTIDE SEQUENCE</scope>
    <source>
        <strain evidence="4">NIES-3785</strain>
        <strain evidence="3">NIES-3786</strain>
    </source>
</reference>
<feature type="compositionally biased region" description="Basic and acidic residues" evidence="1">
    <location>
        <begin position="380"/>
        <end position="392"/>
    </location>
</feature>
<evidence type="ECO:0000313" key="5">
    <source>
        <dbReference type="Proteomes" id="UP000722791"/>
    </source>
</evidence>
<feature type="chain" id="PRO_5036271785" evidence="2">
    <location>
        <begin position="37"/>
        <end position="482"/>
    </location>
</feature>
<evidence type="ECO:0000256" key="1">
    <source>
        <dbReference type="SAM" id="MobiDB-lite"/>
    </source>
</evidence>